<dbReference type="AlphaFoldDB" id="A0A517N9Z2"/>
<keyword evidence="1" id="KW-1133">Transmembrane helix</keyword>
<accession>A0A517N9Z2</accession>
<proteinExistence type="predicted"/>
<sequence length="240" mass="27391">MTHSEVARVHRFEIRNRRFNEMTAESQTTCFQMEHQLGRPVFPDVRRQHRMRFSLRALIIVVSFSAIACAAYHYWPREPGAVSSDDFHWRDYSVGIMDQAYSGDLQPHGYTCGGGTYVELREGAHMPGSTGGWYYQVGIQLPVDINVGDQFDLYPVARGRHLEPVGEFDRLGFLRPCEFAAFYFGNPIGGCLKCEDADSGGTLMVVSMTREHVTFEVKLHAEISDSWNVDIDRRFSLPRE</sequence>
<evidence type="ECO:0000313" key="3">
    <source>
        <dbReference type="Proteomes" id="UP000318538"/>
    </source>
</evidence>
<keyword evidence="3" id="KW-1185">Reference proteome</keyword>
<feature type="transmembrane region" description="Helical" evidence="1">
    <location>
        <begin position="55"/>
        <end position="75"/>
    </location>
</feature>
<protein>
    <submittedName>
        <fullName evidence="2">Uncharacterized protein</fullName>
    </submittedName>
</protein>
<evidence type="ECO:0000313" key="2">
    <source>
        <dbReference type="EMBL" id="QDT03951.1"/>
    </source>
</evidence>
<dbReference type="Proteomes" id="UP000318538">
    <property type="component" value="Chromosome"/>
</dbReference>
<keyword evidence="1" id="KW-0812">Transmembrane</keyword>
<reference evidence="2 3" key="1">
    <citation type="submission" date="2019-02" db="EMBL/GenBank/DDBJ databases">
        <title>Deep-cultivation of Planctomycetes and their phenomic and genomic characterization uncovers novel biology.</title>
        <authorList>
            <person name="Wiegand S."/>
            <person name="Jogler M."/>
            <person name="Boedeker C."/>
            <person name="Pinto D."/>
            <person name="Vollmers J."/>
            <person name="Rivas-Marin E."/>
            <person name="Kohn T."/>
            <person name="Peeters S.H."/>
            <person name="Heuer A."/>
            <person name="Rast P."/>
            <person name="Oberbeckmann S."/>
            <person name="Bunk B."/>
            <person name="Jeske O."/>
            <person name="Meyerdierks A."/>
            <person name="Storesund J.E."/>
            <person name="Kallscheuer N."/>
            <person name="Luecker S."/>
            <person name="Lage O.M."/>
            <person name="Pohl T."/>
            <person name="Merkel B.J."/>
            <person name="Hornburger P."/>
            <person name="Mueller R.-W."/>
            <person name="Bruemmer F."/>
            <person name="Labrenz M."/>
            <person name="Spormann A.M."/>
            <person name="Op den Camp H."/>
            <person name="Overmann J."/>
            <person name="Amann R."/>
            <person name="Jetten M.S.M."/>
            <person name="Mascher T."/>
            <person name="Medema M.H."/>
            <person name="Devos D.P."/>
            <person name="Kaster A.-K."/>
            <person name="Ovreas L."/>
            <person name="Rohde M."/>
            <person name="Galperin M.Y."/>
            <person name="Jogler C."/>
        </authorList>
    </citation>
    <scope>NUCLEOTIDE SEQUENCE [LARGE SCALE GENOMIC DNA]</scope>
    <source>
        <strain evidence="2 3">K22_7</strain>
    </source>
</reference>
<gene>
    <name evidence="2" type="ORF">K227x_23370</name>
</gene>
<keyword evidence="1" id="KW-0472">Membrane</keyword>
<name>A0A517N9Z2_9BACT</name>
<dbReference type="EMBL" id="CP036525">
    <property type="protein sequence ID" value="QDT03951.1"/>
    <property type="molecule type" value="Genomic_DNA"/>
</dbReference>
<dbReference type="KEGG" id="rlc:K227x_23370"/>
<organism evidence="2 3">
    <name type="scientific">Rubripirellula lacrimiformis</name>
    <dbReference type="NCBI Taxonomy" id="1930273"/>
    <lineage>
        <taxon>Bacteria</taxon>
        <taxon>Pseudomonadati</taxon>
        <taxon>Planctomycetota</taxon>
        <taxon>Planctomycetia</taxon>
        <taxon>Pirellulales</taxon>
        <taxon>Pirellulaceae</taxon>
        <taxon>Rubripirellula</taxon>
    </lineage>
</organism>
<evidence type="ECO:0000256" key="1">
    <source>
        <dbReference type="SAM" id="Phobius"/>
    </source>
</evidence>